<evidence type="ECO:0000313" key="5">
    <source>
        <dbReference type="Proteomes" id="UP000218231"/>
    </source>
</evidence>
<protein>
    <recommendedName>
        <fullName evidence="3">Beta-mannosidase Ig-fold domain-containing protein</fullName>
    </recommendedName>
</protein>
<feature type="domain" description="Beta-mannosidase Ig-fold" evidence="3">
    <location>
        <begin position="322"/>
        <end position="383"/>
    </location>
</feature>
<dbReference type="PANTHER" id="PTHR43730">
    <property type="entry name" value="BETA-MANNOSIDASE"/>
    <property type="match status" value="1"/>
</dbReference>
<dbReference type="Gene3D" id="2.60.40.10">
    <property type="entry name" value="Immunoglobulins"/>
    <property type="match status" value="1"/>
</dbReference>
<comment type="caution">
    <text evidence="4">The sequence shown here is derived from an EMBL/GenBank/DDBJ whole genome shotgun (WGS) entry which is preliminary data.</text>
</comment>
<evidence type="ECO:0000313" key="4">
    <source>
        <dbReference type="EMBL" id="PAV60882.1"/>
    </source>
</evidence>
<dbReference type="STRING" id="2018661.A0A2A2JH62"/>
<dbReference type="EMBL" id="LIAE01010444">
    <property type="protein sequence ID" value="PAV60882.1"/>
    <property type="molecule type" value="Genomic_DNA"/>
</dbReference>
<sequence>MGQSLFREIDNDKCRREGGVSSKPGDTHFGDIHFYNDIINLWLDSVYSTPRCTTEFGVQSVPYNSTWLKWISSDQFFYYSGTFNNRQHSPGKVLSNLAMVFSHLPVPPSCANYTNGNISNCQAINGSQFLNRFAYLSQINQGITYKVQTEHYRRFRNLTNDKGEGHTMCSLYWQLNDVWAATTWSSIDFELRWKAAHYEARRFFDNLIVVLFVNGHDLGVTVVNDGVSQLKNSKIVVNQYAWSKGFEPVYNENQTMDISALSAQNVNFNGFDNKLSDGINDYLFESYIEDDQGNQISRRNYLYPDEFYRVDIKNLGDVLVESVSSSDGSSYTIQLSSTCLSPFTWIDLRSPYLGWFSDNVFTMTTSSKTVTLNLIQPQQLTKDDFIVCNIKNCGL</sequence>
<dbReference type="Pfam" id="PF17753">
    <property type="entry name" value="Ig_mannosidase"/>
    <property type="match status" value="1"/>
</dbReference>
<keyword evidence="5" id="KW-1185">Reference proteome</keyword>
<comment type="similarity">
    <text evidence="1">Belongs to the glycosyl hydrolase 2 family.</text>
</comment>
<evidence type="ECO:0000256" key="2">
    <source>
        <dbReference type="ARBA" id="ARBA00023295"/>
    </source>
</evidence>
<dbReference type="AlphaFoldDB" id="A0A2A2JH62"/>
<dbReference type="InterPro" id="IPR017853">
    <property type="entry name" value="GH"/>
</dbReference>
<dbReference type="PANTHER" id="PTHR43730:SF1">
    <property type="entry name" value="BETA-MANNOSIDASE"/>
    <property type="match status" value="1"/>
</dbReference>
<dbReference type="InterPro" id="IPR041625">
    <property type="entry name" value="Beta-mannosidase_Ig"/>
</dbReference>
<name>A0A2A2JH62_9BILA</name>
<accession>A0A2A2JH62</accession>
<gene>
    <name evidence="4" type="ORF">WR25_17135</name>
</gene>
<dbReference type="Proteomes" id="UP000218231">
    <property type="component" value="Unassembled WGS sequence"/>
</dbReference>
<reference evidence="4 5" key="1">
    <citation type="journal article" date="2017" name="Curr. Biol.">
        <title>Genome architecture and evolution of a unichromosomal asexual nematode.</title>
        <authorList>
            <person name="Fradin H."/>
            <person name="Zegar C."/>
            <person name="Gutwein M."/>
            <person name="Lucas J."/>
            <person name="Kovtun M."/>
            <person name="Corcoran D."/>
            <person name="Baugh L.R."/>
            <person name="Kiontke K."/>
            <person name="Gunsalus K."/>
            <person name="Fitch D.H."/>
            <person name="Piano F."/>
        </authorList>
    </citation>
    <scope>NUCLEOTIDE SEQUENCE [LARGE SCALE GENOMIC DNA]</scope>
    <source>
        <strain evidence="4">PF1309</strain>
    </source>
</reference>
<dbReference type="GO" id="GO:0006516">
    <property type="term" value="P:glycoprotein catabolic process"/>
    <property type="evidence" value="ECO:0007669"/>
    <property type="project" value="TreeGrafter"/>
</dbReference>
<keyword evidence="2" id="KW-0378">Hydrolase</keyword>
<dbReference type="InterPro" id="IPR013783">
    <property type="entry name" value="Ig-like_fold"/>
</dbReference>
<dbReference type="GO" id="GO:0004567">
    <property type="term" value="F:beta-mannosidase activity"/>
    <property type="evidence" value="ECO:0007669"/>
    <property type="project" value="TreeGrafter"/>
</dbReference>
<dbReference type="Gene3D" id="3.20.20.80">
    <property type="entry name" value="Glycosidases"/>
    <property type="match status" value="1"/>
</dbReference>
<evidence type="ECO:0000259" key="3">
    <source>
        <dbReference type="Pfam" id="PF17753"/>
    </source>
</evidence>
<dbReference type="SUPFAM" id="SSF51445">
    <property type="entry name" value="(Trans)glycosidases"/>
    <property type="match status" value="1"/>
</dbReference>
<dbReference type="InterPro" id="IPR050887">
    <property type="entry name" value="Beta-mannosidase_GH2"/>
</dbReference>
<evidence type="ECO:0000256" key="1">
    <source>
        <dbReference type="ARBA" id="ARBA00007401"/>
    </source>
</evidence>
<dbReference type="OrthoDB" id="2866996at2759"/>
<proteinExistence type="inferred from homology"/>
<organism evidence="4 5">
    <name type="scientific">Diploscapter pachys</name>
    <dbReference type="NCBI Taxonomy" id="2018661"/>
    <lineage>
        <taxon>Eukaryota</taxon>
        <taxon>Metazoa</taxon>
        <taxon>Ecdysozoa</taxon>
        <taxon>Nematoda</taxon>
        <taxon>Chromadorea</taxon>
        <taxon>Rhabditida</taxon>
        <taxon>Rhabditina</taxon>
        <taxon>Rhabditomorpha</taxon>
        <taxon>Rhabditoidea</taxon>
        <taxon>Rhabditidae</taxon>
        <taxon>Diploscapter</taxon>
    </lineage>
</organism>
<keyword evidence="2" id="KW-0326">Glycosidase</keyword>